<dbReference type="RefSeq" id="WP_345532549.1">
    <property type="nucleotide sequence ID" value="NZ_BAABLD010000008.1"/>
</dbReference>
<proteinExistence type="predicted"/>
<keyword evidence="2" id="KW-1185">Reference proteome</keyword>
<evidence type="ECO:0000313" key="2">
    <source>
        <dbReference type="Proteomes" id="UP001500547"/>
    </source>
</evidence>
<comment type="caution">
    <text evidence="1">The sequence shown here is derived from an EMBL/GenBank/DDBJ whole genome shotgun (WGS) entry which is preliminary data.</text>
</comment>
<accession>A0ABP9QMA9</accession>
<evidence type="ECO:0000313" key="1">
    <source>
        <dbReference type="EMBL" id="GAA5164230.1"/>
    </source>
</evidence>
<organism evidence="1 2">
    <name type="scientific">Viridibacterium curvum</name>
    <dbReference type="NCBI Taxonomy" id="1101404"/>
    <lineage>
        <taxon>Bacteria</taxon>
        <taxon>Pseudomonadati</taxon>
        <taxon>Pseudomonadota</taxon>
        <taxon>Betaproteobacteria</taxon>
        <taxon>Rhodocyclales</taxon>
        <taxon>Rhodocyclaceae</taxon>
        <taxon>Viridibacterium</taxon>
    </lineage>
</organism>
<gene>
    <name evidence="1" type="ORF">GCM10025770_17710</name>
</gene>
<dbReference type="EMBL" id="BAABLD010000008">
    <property type="protein sequence ID" value="GAA5164230.1"/>
    <property type="molecule type" value="Genomic_DNA"/>
</dbReference>
<name>A0ABP9QMA9_9RHOO</name>
<reference evidence="2" key="1">
    <citation type="journal article" date="2019" name="Int. J. Syst. Evol. Microbiol.">
        <title>The Global Catalogue of Microorganisms (GCM) 10K type strain sequencing project: providing services to taxonomists for standard genome sequencing and annotation.</title>
        <authorList>
            <consortium name="The Broad Institute Genomics Platform"/>
            <consortium name="The Broad Institute Genome Sequencing Center for Infectious Disease"/>
            <person name="Wu L."/>
            <person name="Ma J."/>
        </authorList>
    </citation>
    <scope>NUCLEOTIDE SEQUENCE [LARGE SCALE GENOMIC DNA]</scope>
    <source>
        <strain evidence="2">JCM 18715</strain>
    </source>
</reference>
<protein>
    <submittedName>
        <fullName evidence="1">Uncharacterized protein</fullName>
    </submittedName>
</protein>
<sequence length="605" mass="68597">MSLSQLLPPAALAATTTPSATLDQIVSTELLPQLDDFFNRLQHEKKALVIDRTQAFNGKDKFLPGKIAIGMSYLLLNTPRNDPRFANYLAGYRQIADMTVDEDNETWGIYYYLSALNTLRRAGLLEQAVSPATLARLRERLEWRGFVSQPDFTLIKLPTNYYGVAFSIARLRYLLGWDEARPSEILLERMVNHYQTYSGEFGFSDETDGEGRFDRYSILLIGEICQRFIETDMPVTPQLKAWLRRAVDVILLRLNPQGDGFDFGRSIGAYGDTAFLEVLSAAARLDVLSAEERDMAYTFAMAASNKYANFWYDRDMHSVNLWDKGRRTDAYRGKHRILGENLSLLHQHIYTNNLWNSIGYRGKPGRSDFEDWLRKLPRYTLTWFARGEYDRALLTVRDGLRVFSLPIVNGGATQHMNNPYFPIPFANNVVQGSADAGFPQQLPRFTLADGSKLIASSFARDIRSTQQGTALELQYRQNELDKLGERNPVKDARIKVETRYRFDAGVITRTDTYTPVGALGDVRIDMEFAGFAAGATQSSAQGFRFSEGEVLGFDVQGFSHCSVEAIDAAEYRAPMGPMRSLIRCRHTARLDAPLTLQWTLRYKPL</sequence>
<dbReference type="Proteomes" id="UP001500547">
    <property type="component" value="Unassembled WGS sequence"/>
</dbReference>